<proteinExistence type="predicted"/>
<keyword evidence="3" id="KW-0804">Transcription</keyword>
<protein>
    <recommendedName>
        <fullName evidence="8">BHLH domain-containing protein</fullName>
    </recommendedName>
</protein>
<evidence type="ECO:0008006" key="8">
    <source>
        <dbReference type="Google" id="ProtNLM"/>
    </source>
</evidence>
<evidence type="ECO:0000256" key="4">
    <source>
        <dbReference type="ARBA" id="ARBA00023242"/>
    </source>
</evidence>
<accession>A0AAN7JX07</accession>
<sequence>MRKSAKRSNCFSSSPMGKWTRSTHLGKRMVRGRSRQVISEKLESLRNLIPSGGKGIATLPATERLLQETADYITRLRSQVAILQVLVHLYGPLPSSAVGLEC</sequence>
<evidence type="ECO:0000256" key="5">
    <source>
        <dbReference type="SAM" id="MobiDB-lite"/>
    </source>
</evidence>
<dbReference type="GO" id="GO:0046983">
    <property type="term" value="F:protein dimerization activity"/>
    <property type="evidence" value="ECO:0007669"/>
    <property type="project" value="InterPro"/>
</dbReference>
<evidence type="ECO:0000256" key="1">
    <source>
        <dbReference type="ARBA" id="ARBA00004123"/>
    </source>
</evidence>
<reference evidence="6 7" key="1">
    <citation type="journal article" date="2023" name="Hortic Res">
        <title>Pangenome of water caltrop reveals structural variations and asymmetric subgenome divergence after allopolyploidization.</title>
        <authorList>
            <person name="Zhang X."/>
            <person name="Chen Y."/>
            <person name="Wang L."/>
            <person name="Yuan Y."/>
            <person name="Fang M."/>
            <person name="Shi L."/>
            <person name="Lu R."/>
            <person name="Comes H.P."/>
            <person name="Ma Y."/>
            <person name="Chen Y."/>
            <person name="Huang G."/>
            <person name="Zhou Y."/>
            <person name="Zheng Z."/>
            <person name="Qiu Y."/>
        </authorList>
    </citation>
    <scope>NUCLEOTIDE SEQUENCE [LARGE SCALE GENOMIC DNA]</scope>
    <source>
        <tissue evidence="6">Roots</tissue>
    </source>
</reference>
<keyword evidence="4" id="KW-0539">Nucleus</keyword>
<feature type="compositionally biased region" description="Polar residues" evidence="5">
    <location>
        <begin position="7"/>
        <end position="23"/>
    </location>
</feature>
<comment type="subcellular location">
    <subcellularLocation>
        <location evidence="1">Nucleus</location>
    </subcellularLocation>
</comment>
<dbReference type="Proteomes" id="UP001345219">
    <property type="component" value="Chromosome 8"/>
</dbReference>
<gene>
    <name evidence="6" type="ORF">SAY87_008926</name>
</gene>
<dbReference type="GO" id="GO:0006355">
    <property type="term" value="P:regulation of DNA-templated transcription"/>
    <property type="evidence" value="ECO:0007669"/>
    <property type="project" value="InterPro"/>
</dbReference>
<keyword evidence="7" id="KW-1185">Reference proteome</keyword>
<evidence type="ECO:0000256" key="3">
    <source>
        <dbReference type="ARBA" id="ARBA00023163"/>
    </source>
</evidence>
<evidence type="ECO:0000313" key="7">
    <source>
        <dbReference type="Proteomes" id="UP001345219"/>
    </source>
</evidence>
<evidence type="ECO:0000256" key="2">
    <source>
        <dbReference type="ARBA" id="ARBA00023015"/>
    </source>
</evidence>
<dbReference type="AlphaFoldDB" id="A0AAN7JX07"/>
<keyword evidence="2" id="KW-0805">Transcription regulation</keyword>
<comment type="caution">
    <text evidence="6">The sequence shown here is derived from an EMBL/GenBank/DDBJ whole genome shotgun (WGS) entry which is preliminary data.</text>
</comment>
<dbReference type="EMBL" id="JAXIOK010000014">
    <property type="protein sequence ID" value="KAK4755169.1"/>
    <property type="molecule type" value="Genomic_DNA"/>
</dbReference>
<evidence type="ECO:0000313" key="6">
    <source>
        <dbReference type="EMBL" id="KAK4755169.1"/>
    </source>
</evidence>
<organism evidence="6 7">
    <name type="scientific">Trapa incisa</name>
    <dbReference type="NCBI Taxonomy" id="236973"/>
    <lineage>
        <taxon>Eukaryota</taxon>
        <taxon>Viridiplantae</taxon>
        <taxon>Streptophyta</taxon>
        <taxon>Embryophyta</taxon>
        <taxon>Tracheophyta</taxon>
        <taxon>Spermatophyta</taxon>
        <taxon>Magnoliopsida</taxon>
        <taxon>eudicotyledons</taxon>
        <taxon>Gunneridae</taxon>
        <taxon>Pentapetalae</taxon>
        <taxon>rosids</taxon>
        <taxon>malvids</taxon>
        <taxon>Myrtales</taxon>
        <taxon>Lythraceae</taxon>
        <taxon>Trapa</taxon>
    </lineage>
</organism>
<dbReference type="InterPro" id="IPR036638">
    <property type="entry name" value="HLH_DNA-bd_sf"/>
</dbReference>
<dbReference type="GO" id="GO:0005634">
    <property type="term" value="C:nucleus"/>
    <property type="evidence" value="ECO:0007669"/>
    <property type="project" value="UniProtKB-SubCell"/>
</dbReference>
<dbReference type="InterPro" id="IPR044660">
    <property type="entry name" value="IBH1-like"/>
</dbReference>
<dbReference type="SUPFAM" id="SSF47459">
    <property type="entry name" value="HLH, helix-loop-helix DNA-binding domain"/>
    <property type="match status" value="1"/>
</dbReference>
<name>A0AAN7JX07_9MYRT</name>
<dbReference type="PANTHER" id="PTHR33124:SF57">
    <property type="entry name" value="TRANSCRIPTION FACTOR UPBEAT-LIKE PROTEIN"/>
    <property type="match status" value="1"/>
</dbReference>
<feature type="region of interest" description="Disordered" evidence="5">
    <location>
        <begin position="1"/>
        <end position="26"/>
    </location>
</feature>
<dbReference type="PANTHER" id="PTHR33124">
    <property type="entry name" value="TRANSCRIPTION FACTOR IBH1-LIKE 1"/>
    <property type="match status" value="1"/>
</dbReference>